<dbReference type="CDD" id="cd00859">
    <property type="entry name" value="HisRS_anticodon"/>
    <property type="match status" value="1"/>
</dbReference>
<dbReference type="InterPro" id="IPR045864">
    <property type="entry name" value="aa-tRNA-synth_II/BPL/LPL"/>
</dbReference>
<gene>
    <name evidence="12" type="ORF">A3J98_00915</name>
</gene>
<dbReference type="InterPro" id="IPR036621">
    <property type="entry name" value="Anticodon-bd_dom_sf"/>
</dbReference>
<dbReference type="InterPro" id="IPR033656">
    <property type="entry name" value="HisRS_anticodon"/>
</dbReference>
<evidence type="ECO:0000256" key="10">
    <source>
        <dbReference type="PIRSR" id="PIRSR001549-1"/>
    </source>
</evidence>
<dbReference type="Proteomes" id="UP000178631">
    <property type="component" value="Unassembled WGS sequence"/>
</dbReference>
<keyword evidence="6" id="KW-0648">Protein biosynthesis</keyword>
<evidence type="ECO:0000313" key="12">
    <source>
        <dbReference type="EMBL" id="OGC45064.1"/>
    </source>
</evidence>
<feature type="non-terminal residue" evidence="12">
    <location>
        <position position="1"/>
    </location>
</feature>
<evidence type="ECO:0000256" key="7">
    <source>
        <dbReference type="ARBA" id="ARBA00023146"/>
    </source>
</evidence>
<keyword evidence="5" id="KW-0067">ATP-binding</keyword>
<evidence type="ECO:0000256" key="8">
    <source>
        <dbReference type="ARBA" id="ARBA00030619"/>
    </source>
</evidence>
<evidence type="ECO:0000256" key="9">
    <source>
        <dbReference type="ARBA" id="ARBA00047639"/>
    </source>
</evidence>
<dbReference type="InterPro" id="IPR041715">
    <property type="entry name" value="HisRS-like_core"/>
</dbReference>
<dbReference type="GO" id="GO:0006427">
    <property type="term" value="P:histidyl-tRNA aminoacylation"/>
    <property type="evidence" value="ECO:0007669"/>
    <property type="project" value="TreeGrafter"/>
</dbReference>
<reference evidence="12 13" key="1">
    <citation type="journal article" date="2016" name="Nat. Commun.">
        <title>Thousands of microbial genomes shed light on interconnected biogeochemical processes in an aquifer system.</title>
        <authorList>
            <person name="Anantharaman K."/>
            <person name="Brown C.T."/>
            <person name="Hug L.A."/>
            <person name="Sharon I."/>
            <person name="Castelle C.J."/>
            <person name="Probst A.J."/>
            <person name="Thomas B.C."/>
            <person name="Singh A."/>
            <person name="Wilkins M.J."/>
            <person name="Karaoz U."/>
            <person name="Brodie E.L."/>
            <person name="Williams K.H."/>
            <person name="Hubbard S.S."/>
            <person name="Banfield J.F."/>
        </authorList>
    </citation>
    <scope>NUCLEOTIDE SEQUENCE [LARGE SCALE GENOMIC DNA]</scope>
</reference>
<feature type="binding site" evidence="10">
    <location>
        <position position="38"/>
    </location>
    <ligand>
        <name>L-histidine</name>
        <dbReference type="ChEBI" id="CHEBI:57595"/>
    </ligand>
</feature>
<dbReference type="GO" id="GO:0004821">
    <property type="term" value="F:histidine-tRNA ligase activity"/>
    <property type="evidence" value="ECO:0007669"/>
    <property type="project" value="UniProtKB-EC"/>
</dbReference>
<feature type="binding site" evidence="10">
    <location>
        <position position="34"/>
    </location>
    <ligand>
        <name>L-histidine</name>
        <dbReference type="ChEBI" id="CHEBI:57595"/>
    </ligand>
</feature>
<evidence type="ECO:0000259" key="11">
    <source>
        <dbReference type="PROSITE" id="PS50862"/>
    </source>
</evidence>
<evidence type="ECO:0000256" key="2">
    <source>
        <dbReference type="ARBA" id="ARBA00012815"/>
    </source>
</evidence>
<keyword evidence="3" id="KW-0436">Ligase</keyword>
<dbReference type="EMBL" id="MEUP01000095">
    <property type="protein sequence ID" value="OGC45064.1"/>
    <property type="molecule type" value="Genomic_DNA"/>
</dbReference>
<accession>A0A1F4UJC8</accession>
<evidence type="ECO:0000313" key="13">
    <source>
        <dbReference type="Proteomes" id="UP000178631"/>
    </source>
</evidence>
<feature type="binding site" evidence="10">
    <location>
        <begin position="178"/>
        <end position="179"/>
    </location>
    <ligand>
        <name>L-histidine</name>
        <dbReference type="ChEBI" id="CHEBI:57595"/>
    </ligand>
</feature>
<dbReference type="EC" id="6.1.1.21" evidence="2"/>
<dbReference type="PANTHER" id="PTHR43707:SF1">
    <property type="entry name" value="HISTIDINE--TRNA LIGASE, MITOCHONDRIAL-RELATED"/>
    <property type="match status" value="1"/>
</dbReference>
<evidence type="ECO:0000256" key="5">
    <source>
        <dbReference type="ARBA" id="ARBA00022840"/>
    </source>
</evidence>
<dbReference type="SUPFAM" id="SSF55681">
    <property type="entry name" value="Class II aaRS and biotin synthetases"/>
    <property type="match status" value="1"/>
</dbReference>
<dbReference type="AlphaFoldDB" id="A0A1F4UJC8"/>
<feature type="binding site" evidence="10">
    <location>
        <position position="174"/>
    </location>
    <ligand>
        <name>L-histidine</name>
        <dbReference type="ChEBI" id="CHEBI:57595"/>
    </ligand>
</feature>
<dbReference type="Pfam" id="PF03129">
    <property type="entry name" value="HGTP_anticodon"/>
    <property type="match status" value="1"/>
</dbReference>
<organism evidence="12 13">
    <name type="scientific">candidate division WS6 bacterium RIFOXYC1_FULL_33_10</name>
    <dbReference type="NCBI Taxonomy" id="1802606"/>
    <lineage>
        <taxon>Bacteria</taxon>
        <taxon>Candidatus Dojkabacteria</taxon>
    </lineage>
</organism>
<name>A0A1F4UJC8_9BACT</name>
<feature type="binding site" evidence="10">
    <location>
        <position position="20"/>
    </location>
    <ligand>
        <name>L-histidine</name>
        <dbReference type="ChEBI" id="CHEBI:57595"/>
    </ligand>
</feature>
<comment type="caution">
    <text evidence="12">The sequence shown here is derived from an EMBL/GenBank/DDBJ whole genome shotgun (WGS) entry which is preliminary data.</text>
</comment>
<dbReference type="InterPro" id="IPR004154">
    <property type="entry name" value="Anticodon-bd"/>
</dbReference>
<dbReference type="InterPro" id="IPR004516">
    <property type="entry name" value="HisRS/HisZ"/>
</dbReference>
<comment type="similarity">
    <text evidence="1">Belongs to the class-II aminoacyl-tRNA synthetase family.</text>
</comment>
<dbReference type="Pfam" id="PF13393">
    <property type="entry name" value="tRNA-synt_His"/>
    <property type="match status" value="1"/>
</dbReference>
<dbReference type="SUPFAM" id="SSF52954">
    <property type="entry name" value="Class II aaRS ABD-related"/>
    <property type="match status" value="1"/>
</dbReference>
<feature type="domain" description="Aminoacyl-transfer RNA synthetases class-II family profile" evidence="11">
    <location>
        <begin position="7"/>
        <end position="232"/>
    </location>
</feature>
<dbReference type="Gene3D" id="3.40.50.800">
    <property type="entry name" value="Anticodon-binding domain"/>
    <property type="match status" value="1"/>
</dbReference>
<protein>
    <recommendedName>
        <fullName evidence="2">histidine--tRNA ligase</fullName>
        <ecNumber evidence="2">6.1.1.21</ecNumber>
    </recommendedName>
    <alternativeName>
        <fullName evidence="8">Histidyl-tRNA synthetase</fullName>
    </alternativeName>
</protein>
<keyword evidence="4" id="KW-0547">Nucleotide-binding</keyword>
<evidence type="ECO:0000256" key="6">
    <source>
        <dbReference type="ARBA" id="ARBA00022917"/>
    </source>
</evidence>
<dbReference type="GO" id="GO:0005524">
    <property type="term" value="F:ATP binding"/>
    <property type="evidence" value="ECO:0007669"/>
    <property type="project" value="UniProtKB-KW"/>
</dbReference>
<evidence type="ECO:0000256" key="1">
    <source>
        <dbReference type="ARBA" id="ARBA00008226"/>
    </source>
</evidence>
<dbReference type="PIRSF" id="PIRSF001549">
    <property type="entry name" value="His-tRNA_synth"/>
    <property type="match status" value="1"/>
</dbReference>
<keyword evidence="7" id="KW-0030">Aminoacyl-tRNA synthetase</keyword>
<dbReference type="InterPro" id="IPR006195">
    <property type="entry name" value="aa-tRNA-synth_II"/>
</dbReference>
<evidence type="ECO:0000256" key="3">
    <source>
        <dbReference type="ARBA" id="ARBA00022598"/>
    </source>
</evidence>
<dbReference type="GO" id="GO:0005737">
    <property type="term" value="C:cytoplasm"/>
    <property type="evidence" value="ECO:0007669"/>
    <property type="project" value="InterPro"/>
</dbReference>
<dbReference type="PROSITE" id="PS50862">
    <property type="entry name" value="AA_TRNA_LIGASE_II"/>
    <property type="match status" value="1"/>
</dbReference>
<evidence type="ECO:0000256" key="4">
    <source>
        <dbReference type="ARBA" id="ARBA00022741"/>
    </source>
</evidence>
<sequence length="336" mass="38940">AKKNELTLPIRWFNIGRYYRYEKPQRGRTREFVQLNLDILGVPTIQAELDVLQYINAVMEELKAPKDTYELRINNRYLLDYLFDEILNLDEDKKGKVGRAIDNYLKLSSTDFNLYLEEIGLDKEQVEKVLKFLTLTLDDLKDIDCRGAKELTELFDKAKQLSIGNLKFSPYIMRGLQYYTGTVVEAYDIGSQENPRALFGGGRYDDLLSIFGQEKLPAFGIGWGDVTTLDYLSTYNLLPELKTDIKVFVTLMDDSLYNESSNITKYLREKGINTQMQLVSTKLSNQLKYASKKEIPWVVIIGEEEKSKDVIQLKDMNTRESLLLKKEEIIERILSN</sequence>
<dbReference type="PANTHER" id="PTHR43707">
    <property type="entry name" value="HISTIDYL-TRNA SYNTHETASE"/>
    <property type="match status" value="1"/>
</dbReference>
<proteinExistence type="inferred from homology"/>
<dbReference type="Gene3D" id="3.30.930.10">
    <property type="entry name" value="Bira Bifunctional Protein, Domain 2"/>
    <property type="match status" value="1"/>
</dbReference>
<comment type="catalytic activity">
    <reaction evidence="9">
        <text>tRNA(His) + L-histidine + ATP = L-histidyl-tRNA(His) + AMP + diphosphate + H(+)</text>
        <dbReference type="Rhea" id="RHEA:17313"/>
        <dbReference type="Rhea" id="RHEA-COMP:9665"/>
        <dbReference type="Rhea" id="RHEA-COMP:9689"/>
        <dbReference type="ChEBI" id="CHEBI:15378"/>
        <dbReference type="ChEBI" id="CHEBI:30616"/>
        <dbReference type="ChEBI" id="CHEBI:33019"/>
        <dbReference type="ChEBI" id="CHEBI:57595"/>
        <dbReference type="ChEBI" id="CHEBI:78442"/>
        <dbReference type="ChEBI" id="CHEBI:78527"/>
        <dbReference type="ChEBI" id="CHEBI:456215"/>
        <dbReference type="EC" id="6.1.1.21"/>
    </reaction>
</comment>